<dbReference type="AlphaFoldDB" id="A0A7U2FHW0"/>
<evidence type="ECO:0000313" key="1">
    <source>
        <dbReference type="EMBL" id="QRD03385.1"/>
    </source>
</evidence>
<proteinExistence type="predicted"/>
<reference evidence="2" key="1">
    <citation type="journal article" date="2021" name="BMC Genomics">
        <title>Chromosome-level genome assembly and manually-curated proteome of model necrotroph Parastagonospora nodorum Sn15 reveals a genome-wide trove of candidate effector homologs, and redundancy of virulence-related functions within an accessory chromosome.</title>
        <authorList>
            <person name="Bertazzoni S."/>
            <person name="Jones D.A.B."/>
            <person name="Phan H.T."/>
            <person name="Tan K.-C."/>
            <person name="Hane J.K."/>
        </authorList>
    </citation>
    <scope>NUCLEOTIDE SEQUENCE [LARGE SCALE GENOMIC DNA]</scope>
    <source>
        <strain evidence="2">SN15 / ATCC MYA-4574 / FGSC 10173)</strain>
    </source>
</reference>
<keyword evidence="2" id="KW-1185">Reference proteome</keyword>
<organism evidence="1 2">
    <name type="scientific">Phaeosphaeria nodorum (strain SN15 / ATCC MYA-4574 / FGSC 10173)</name>
    <name type="common">Glume blotch fungus</name>
    <name type="synonym">Parastagonospora nodorum</name>
    <dbReference type="NCBI Taxonomy" id="321614"/>
    <lineage>
        <taxon>Eukaryota</taxon>
        <taxon>Fungi</taxon>
        <taxon>Dikarya</taxon>
        <taxon>Ascomycota</taxon>
        <taxon>Pezizomycotina</taxon>
        <taxon>Dothideomycetes</taxon>
        <taxon>Pleosporomycetidae</taxon>
        <taxon>Pleosporales</taxon>
        <taxon>Pleosporineae</taxon>
        <taxon>Phaeosphaeriaceae</taxon>
        <taxon>Parastagonospora</taxon>
    </lineage>
</organism>
<gene>
    <name evidence="1" type="ORF">JI435_419430</name>
</gene>
<name>A0A7U2FHW0_PHANO</name>
<sequence>MELYGFKTLDVAYEFNDQKETSSAQESLHLAVAEALSNMSRALIATRDELEKEKL</sequence>
<protein>
    <submittedName>
        <fullName evidence="1">Uncharacterized protein</fullName>
    </submittedName>
</protein>
<dbReference type="EMBL" id="CP069037">
    <property type="protein sequence ID" value="QRD03385.1"/>
    <property type="molecule type" value="Genomic_DNA"/>
</dbReference>
<accession>A0A7U2FHW0</accession>
<dbReference type="VEuPathDB" id="FungiDB:JI435_419430"/>
<dbReference type="Proteomes" id="UP000663193">
    <property type="component" value="Chromosome 15"/>
</dbReference>
<evidence type="ECO:0000313" key="2">
    <source>
        <dbReference type="Proteomes" id="UP000663193"/>
    </source>
</evidence>